<gene>
    <name evidence="1" type="ORF">EDS130_LOCUS38499</name>
    <name evidence="2" type="ORF">XAT740_LOCUS46575</name>
</gene>
<dbReference type="PANTHER" id="PTHR36978:SF4">
    <property type="entry name" value="P-LOOP CONTAINING NUCLEOSIDE TRIPHOSPHATE HYDROLASE PROTEIN"/>
    <property type="match status" value="1"/>
</dbReference>
<dbReference type="Proteomes" id="UP000663852">
    <property type="component" value="Unassembled WGS sequence"/>
</dbReference>
<dbReference type="PANTHER" id="PTHR36978">
    <property type="entry name" value="P-LOOP CONTAINING NUCLEOTIDE TRIPHOSPHATE HYDROLASE"/>
    <property type="match status" value="1"/>
</dbReference>
<dbReference type="Pfam" id="PF17784">
    <property type="entry name" value="Sulfotransfer_4"/>
    <property type="match status" value="1"/>
</dbReference>
<evidence type="ECO:0000313" key="2">
    <source>
        <dbReference type="EMBL" id="CAF1591037.1"/>
    </source>
</evidence>
<proteinExistence type="predicted"/>
<dbReference type="InterPro" id="IPR040632">
    <property type="entry name" value="Sulfotransfer_4"/>
</dbReference>
<dbReference type="InterPro" id="IPR027417">
    <property type="entry name" value="P-loop_NTPase"/>
</dbReference>
<accession>A0A816A0A7</accession>
<dbReference type="OrthoDB" id="272681at2759"/>
<dbReference type="Proteomes" id="UP000663828">
    <property type="component" value="Unassembled WGS sequence"/>
</dbReference>
<dbReference type="AlphaFoldDB" id="A0A816A0A7"/>
<comment type="caution">
    <text evidence="2">The sequence shown here is derived from an EMBL/GenBank/DDBJ whole genome shotgun (WGS) entry which is preliminary data.</text>
</comment>
<protein>
    <submittedName>
        <fullName evidence="2">Uncharacterized protein</fullName>
    </submittedName>
</protein>
<dbReference type="Gene3D" id="3.40.50.300">
    <property type="entry name" value="P-loop containing nucleotide triphosphate hydrolases"/>
    <property type="match status" value="1"/>
</dbReference>
<reference evidence="2" key="1">
    <citation type="submission" date="2021-02" db="EMBL/GenBank/DDBJ databases">
        <authorList>
            <person name="Nowell W R."/>
        </authorList>
    </citation>
    <scope>NUCLEOTIDE SEQUENCE</scope>
</reference>
<organism evidence="2 3">
    <name type="scientific">Adineta ricciae</name>
    <name type="common">Rotifer</name>
    <dbReference type="NCBI Taxonomy" id="249248"/>
    <lineage>
        <taxon>Eukaryota</taxon>
        <taxon>Metazoa</taxon>
        <taxon>Spiralia</taxon>
        <taxon>Gnathifera</taxon>
        <taxon>Rotifera</taxon>
        <taxon>Eurotatoria</taxon>
        <taxon>Bdelloidea</taxon>
        <taxon>Adinetida</taxon>
        <taxon>Adinetidae</taxon>
        <taxon>Adineta</taxon>
    </lineage>
</organism>
<sequence>MTTAILRQRHGNNTRDKTDVELRVIGAGLPRTGTLSLKTALEILGFGPCHHMVDLMREPDRIIGFIQAYDGENVDFRQLLKGYRSTVDAPTVDFYKEIQQA</sequence>
<evidence type="ECO:0000313" key="3">
    <source>
        <dbReference type="Proteomes" id="UP000663828"/>
    </source>
</evidence>
<dbReference type="EMBL" id="CAJNOR010006285">
    <property type="protein sequence ID" value="CAF1591037.1"/>
    <property type="molecule type" value="Genomic_DNA"/>
</dbReference>
<keyword evidence="3" id="KW-1185">Reference proteome</keyword>
<dbReference type="EMBL" id="CAJNOJ010000404">
    <property type="protein sequence ID" value="CAF1435534.1"/>
    <property type="molecule type" value="Genomic_DNA"/>
</dbReference>
<name>A0A816A0A7_ADIRI</name>
<evidence type="ECO:0000313" key="1">
    <source>
        <dbReference type="EMBL" id="CAF1435534.1"/>
    </source>
</evidence>